<gene>
    <name evidence="1" type="ORF">PTE30175_01145</name>
</gene>
<dbReference type="OrthoDB" id="9025834at2"/>
<evidence type="ECO:0000313" key="2">
    <source>
        <dbReference type="Proteomes" id="UP000414233"/>
    </source>
</evidence>
<dbReference type="EMBL" id="CABPRZ010000004">
    <property type="protein sequence ID" value="VVD82850.1"/>
    <property type="molecule type" value="Genomic_DNA"/>
</dbReference>
<dbReference type="Pfam" id="PF01963">
    <property type="entry name" value="TraB_PrgY_gumN"/>
    <property type="match status" value="1"/>
</dbReference>
<dbReference type="CDD" id="cd14789">
    <property type="entry name" value="Tiki"/>
    <property type="match status" value="1"/>
</dbReference>
<keyword evidence="2" id="KW-1185">Reference proteome</keyword>
<dbReference type="PANTHER" id="PTHR40590:SF1">
    <property type="entry name" value="CYTOPLASMIC PROTEIN"/>
    <property type="match status" value="1"/>
</dbReference>
<dbReference type="PROSITE" id="PS51257">
    <property type="entry name" value="PROKAR_LIPOPROTEIN"/>
    <property type="match status" value="1"/>
</dbReference>
<dbReference type="InterPro" id="IPR002816">
    <property type="entry name" value="TraB/PrgY/GumN_fam"/>
</dbReference>
<evidence type="ECO:0000313" key="1">
    <source>
        <dbReference type="EMBL" id="VVD82850.1"/>
    </source>
</evidence>
<dbReference type="Proteomes" id="UP000414233">
    <property type="component" value="Unassembled WGS sequence"/>
</dbReference>
<sequence length="333" mass="36882">MTRLAGSPETARGRRGVALASWLFGCLLMAFAVTLDAAPYSGAKPAAQRAMPLVVPDPGNAPPGANLPFYEARKGDLTIYVLGTLHVGKPDDYPFRKVVVDALRVSRTVAFELSPDDLTMSQDDVQKYGMCSRACLPRMIPAPLWQKLHQRLKGNPAMLSEIRHMRPWLAALLVETLDSMSAELQTEYGTENQLENIYRGRIVGLESLAEQMDAFTGLSAAQQNELLAQELAQTPARSTSQLRELHRLWRAGDADMIYDFSQSKAEQVRQRPALADAIDERIVYARNRRFMARMLFLADPGKPVFVAIGALHLGGPRGVLQLLREHGFSVAQR</sequence>
<name>A0A5E4T411_9BURK</name>
<dbReference type="RefSeq" id="WP_150696105.1">
    <property type="nucleotide sequence ID" value="NZ_CABPRZ010000004.1"/>
</dbReference>
<dbReference type="AlphaFoldDB" id="A0A5E4T411"/>
<accession>A0A5E4T411</accession>
<proteinExistence type="predicted"/>
<dbReference type="PANTHER" id="PTHR40590">
    <property type="entry name" value="CYTOPLASMIC PROTEIN-RELATED"/>
    <property type="match status" value="1"/>
</dbReference>
<organism evidence="1 2">
    <name type="scientific">Pandoraea terrae</name>
    <dbReference type="NCBI Taxonomy" id="1537710"/>
    <lineage>
        <taxon>Bacteria</taxon>
        <taxon>Pseudomonadati</taxon>
        <taxon>Pseudomonadota</taxon>
        <taxon>Betaproteobacteria</taxon>
        <taxon>Burkholderiales</taxon>
        <taxon>Burkholderiaceae</taxon>
        <taxon>Pandoraea</taxon>
    </lineage>
</organism>
<reference evidence="1 2" key="1">
    <citation type="submission" date="2019-08" db="EMBL/GenBank/DDBJ databases">
        <authorList>
            <person name="Peeters C."/>
        </authorList>
    </citation>
    <scope>NUCLEOTIDE SEQUENCE [LARGE SCALE GENOMIC DNA]</scope>
    <source>
        <strain evidence="1 2">LMG 30175</strain>
    </source>
</reference>
<dbReference type="InterPro" id="IPR047111">
    <property type="entry name" value="YbaP-like"/>
</dbReference>
<protein>
    <submittedName>
        <fullName evidence="1">Polysaccharide biosynthesis protein GumN</fullName>
    </submittedName>
</protein>